<feature type="region of interest" description="Disordered" evidence="1">
    <location>
        <begin position="341"/>
        <end position="379"/>
    </location>
</feature>
<comment type="caution">
    <text evidence="2">The sequence shown here is derived from an EMBL/GenBank/DDBJ whole genome shotgun (WGS) entry which is preliminary data.</text>
</comment>
<reference evidence="2 3" key="1">
    <citation type="submission" date="2024-02" db="EMBL/GenBank/DDBJ databases">
        <authorList>
            <person name="Chen Y."/>
            <person name="Shah S."/>
            <person name="Dougan E. K."/>
            <person name="Thang M."/>
            <person name="Chan C."/>
        </authorList>
    </citation>
    <scope>NUCLEOTIDE SEQUENCE [LARGE SCALE GENOMIC DNA]</scope>
</reference>
<keyword evidence="3" id="KW-1185">Reference proteome</keyword>
<evidence type="ECO:0000256" key="1">
    <source>
        <dbReference type="SAM" id="MobiDB-lite"/>
    </source>
</evidence>
<organism evidence="2 3">
    <name type="scientific">Durusdinium trenchii</name>
    <dbReference type="NCBI Taxonomy" id="1381693"/>
    <lineage>
        <taxon>Eukaryota</taxon>
        <taxon>Sar</taxon>
        <taxon>Alveolata</taxon>
        <taxon>Dinophyceae</taxon>
        <taxon>Suessiales</taxon>
        <taxon>Symbiodiniaceae</taxon>
        <taxon>Durusdinium</taxon>
    </lineage>
</organism>
<feature type="compositionally biased region" description="Polar residues" evidence="1">
    <location>
        <begin position="346"/>
        <end position="355"/>
    </location>
</feature>
<evidence type="ECO:0000313" key="2">
    <source>
        <dbReference type="EMBL" id="CAK9037410.1"/>
    </source>
</evidence>
<feature type="region of interest" description="Disordered" evidence="1">
    <location>
        <begin position="1"/>
        <end position="45"/>
    </location>
</feature>
<gene>
    <name evidence="2" type="ORF">CCMP2556_LOCUS20666</name>
</gene>
<accession>A0ABP0LE18</accession>
<feature type="compositionally biased region" description="Basic and acidic residues" evidence="1">
    <location>
        <begin position="360"/>
        <end position="373"/>
    </location>
</feature>
<name>A0ABP0LE18_9DINO</name>
<sequence length="447" mass="49309">MSAELSRASKPYRNPATNADSPPRHADSPLRKVTPLRAAVPPRPLAVLKRVQKTRVPSVPAAGKTDRSCGIQEGLPRAESTGFSCSGAGDFSTQDWRFSVKAWGLPWKVFLRKRNRKDPAFARYVHEANKEASGVSLAKQHARFSPYYLPAQGFMHPARQEFMEGSVQPSLNLWWRDSPSLTAAFRRRLGEAKSFEAAHADHREPMGFRYGQTMGGGGKGNTAAIAALEDAETKKKVEDILTKAKEAASPSLRREMRRCVAAEPEDQVKRQTLMMQECENPPSAEPKLSEELLPLAKSVVGDSWKDWGVTEDNAMMVMMQAQGGILRGIRRGISLRRNSYRGSALPVTQQPSVASLRSLPSEKPEGPDDDAGRNDAGSSLKNLETLVTENGVLEFPETDMEDDALQAAVQTMKRHKTITFEDIALSEGVKQSVILCQLGRQKRFVIS</sequence>
<dbReference type="EMBL" id="CAXAMN010012158">
    <property type="protein sequence ID" value="CAK9037410.1"/>
    <property type="molecule type" value="Genomic_DNA"/>
</dbReference>
<proteinExistence type="predicted"/>
<feature type="compositionally biased region" description="Low complexity" evidence="1">
    <location>
        <begin position="35"/>
        <end position="45"/>
    </location>
</feature>
<protein>
    <submittedName>
        <fullName evidence="2">Uncharacterized protein</fullName>
    </submittedName>
</protein>
<dbReference type="Proteomes" id="UP001642484">
    <property type="component" value="Unassembled WGS sequence"/>
</dbReference>
<evidence type="ECO:0000313" key="3">
    <source>
        <dbReference type="Proteomes" id="UP001642484"/>
    </source>
</evidence>